<reference evidence="1 2" key="1">
    <citation type="submission" date="2024-04" db="EMBL/GenBank/DDBJ databases">
        <title>Tritrichomonas musculus Genome.</title>
        <authorList>
            <person name="Alves-Ferreira E."/>
            <person name="Grigg M."/>
            <person name="Lorenzi H."/>
            <person name="Galac M."/>
        </authorList>
    </citation>
    <scope>NUCLEOTIDE SEQUENCE [LARGE SCALE GENOMIC DNA]</scope>
    <source>
        <strain evidence="1 2">EAF2021</strain>
    </source>
</reference>
<name>A0ABR2HVH4_9EUKA</name>
<dbReference type="EMBL" id="JAPFFF010000023">
    <property type="protein sequence ID" value="KAK8852552.1"/>
    <property type="molecule type" value="Genomic_DNA"/>
</dbReference>
<sequence length="131" mass="15656">MKFYYIWQLWLNYLFSKEKGQISPEEFEKQFQNLLNMVEIPLVNNEFEYFWQDMRSDEDLCIIVEIAIWLLNIPCSEAAIELLFSHLKYLFGLRNTLTSPIDNTRNSLQPFIILTNLQNLQNELVELSKAE</sequence>
<dbReference type="Proteomes" id="UP001470230">
    <property type="component" value="Unassembled WGS sequence"/>
</dbReference>
<protein>
    <recommendedName>
        <fullName evidence="3">HAT C-terminal dimerisation domain-containing protein</fullName>
    </recommendedName>
</protein>
<accession>A0ABR2HVH4</accession>
<evidence type="ECO:0008006" key="3">
    <source>
        <dbReference type="Google" id="ProtNLM"/>
    </source>
</evidence>
<gene>
    <name evidence="1" type="ORF">M9Y10_017538</name>
</gene>
<comment type="caution">
    <text evidence="1">The sequence shown here is derived from an EMBL/GenBank/DDBJ whole genome shotgun (WGS) entry which is preliminary data.</text>
</comment>
<evidence type="ECO:0000313" key="2">
    <source>
        <dbReference type="Proteomes" id="UP001470230"/>
    </source>
</evidence>
<organism evidence="1 2">
    <name type="scientific">Tritrichomonas musculus</name>
    <dbReference type="NCBI Taxonomy" id="1915356"/>
    <lineage>
        <taxon>Eukaryota</taxon>
        <taxon>Metamonada</taxon>
        <taxon>Parabasalia</taxon>
        <taxon>Tritrichomonadida</taxon>
        <taxon>Tritrichomonadidae</taxon>
        <taxon>Tritrichomonas</taxon>
    </lineage>
</organism>
<proteinExistence type="predicted"/>
<evidence type="ECO:0000313" key="1">
    <source>
        <dbReference type="EMBL" id="KAK8852552.1"/>
    </source>
</evidence>
<keyword evidence="2" id="KW-1185">Reference proteome</keyword>